<evidence type="ECO:0000256" key="2">
    <source>
        <dbReference type="SAM" id="MobiDB-lite"/>
    </source>
</evidence>
<evidence type="ECO:0000313" key="3">
    <source>
        <dbReference type="EMBL" id="KAF5841650.1"/>
    </source>
</evidence>
<feature type="compositionally biased region" description="Basic and acidic residues" evidence="2">
    <location>
        <begin position="40"/>
        <end position="52"/>
    </location>
</feature>
<feature type="non-terminal residue" evidence="3">
    <location>
        <position position="1"/>
    </location>
</feature>
<feature type="compositionally biased region" description="Basic and acidic residues" evidence="2">
    <location>
        <begin position="104"/>
        <end position="121"/>
    </location>
</feature>
<accession>A0ABQ7H476</accession>
<reference evidence="3" key="1">
    <citation type="submission" date="2017-08" db="EMBL/GenBank/DDBJ databases">
        <authorList>
            <person name="Polle J.E."/>
            <person name="Barry K."/>
            <person name="Cushman J."/>
            <person name="Schmutz J."/>
            <person name="Tran D."/>
            <person name="Hathwaick L.T."/>
            <person name="Yim W.C."/>
            <person name="Jenkins J."/>
            <person name="Mckie-Krisberg Z.M."/>
            <person name="Prochnik S."/>
            <person name="Lindquist E."/>
            <person name="Dockter R.B."/>
            <person name="Adam C."/>
            <person name="Molina H."/>
            <person name="Bunkerborg J."/>
            <person name="Jin E."/>
            <person name="Buchheim M."/>
            <person name="Magnuson J."/>
        </authorList>
    </citation>
    <scope>NUCLEOTIDE SEQUENCE</scope>
    <source>
        <strain evidence="3">CCAP 19/18</strain>
    </source>
</reference>
<gene>
    <name evidence="3" type="ORF">DUNSADRAFT_12106</name>
</gene>
<protein>
    <submittedName>
        <fullName evidence="3">Uncharacterized protein</fullName>
    </submittedName>
</protein>
<evidence type="ECO:0000313" key="4">
    <source>
        <dbReference type="Proteomes" id="UP000815325"/>
    </source>
</evidence>
<dbReference type="EMBL" id="MU069481">
    <property type="protein sequence ID" value="KAF5841650.1"/>
    <property type="molecule type" value="Genomic_DNA"/>
</dbReference>
<keyword evidence="4" id="KW-1185">Reference proteome</keyword>
<keyword evidence="1" id="KW-0175">Coiled coil</keyword>
<feature type="compositionally biased region" description="Basic and acidic residues" evidence="2">
    <location>
        <begin position="129"/>
        <end position="147"/>
    </location>
</feature>
<dbReference type="Proteomes" id="UP000815325">
    <property type="component" value="Unassembled WGS sequence"/>
</dbReference>
<dbReference type="Gene3D" id="1.10.287.1490">
    <property type="match status" value="1"/>
</dbReference>
<feature type="region of interest" description="Disordered" evidence="2">
    <location>
        <begin position="104"/>
        <end position="159"/>
    </location>
</feature>
<evidence type="ECO:0000256" key="1">
    <source>
        <dbReference type="SAM" id="Coils"/>
    </source>
</evidence>
<organism evidence="3 4">
    <name type="scientific">Dunaliella salina</name>
    <name type="common">Green alga</name>
    <name type="synonym">Protococcus salinus</name>
    <dbReference type="NCBI Taxonomy" id="3046"/>
    <lineage>
        <taxon>Eukaryota</taxon>
        <taxon>Viridiplantae</taxon>
        <taxon>Chlorophyta</taxon>
        <taxon>core chlorophytes</taxon>
        <taxon>Chlorophyceae</taxon>
        <taxon>CS clade</taxon>
        <taxon>Chlamydomonadales</taxon>
        <taxon>Dunaliellaceae</taxon>
        <taxon>Dunaliella</taxon>
    </lineage>
</organism>
<name>A0ABQ7H476_DUNSA</name>
<proteinExistence type="predicted"/>
<feature type="region of interest" description="Disordered" evidence="2">
    <location>
        <begin position="40"/>
        <end position="85"/>
    </location>
</feature>
<feature type="compositionally biased region" description="Basic and acidic residues" evidence="2">
    <location>
        <begin position="60"/>
        <end position="83"/>
    </location>
</feature>
<comment type="caution">
    <text evidence="3">The sequence shown here is derived from an EMBL/GenBank/DDBJ whole genome shotgun (WGS) entry which is preliminary data.</text>
</comment>
<feature type="coiled-coil region" evidence="1">
    <location>
        <begin position="306"/>
        <end position="347"/>
    </location>
</feature>
<sequence>GHLQDVSDESPEKVTPAAIQAFETSFKELCTDLEETRQDLEVTKESNQRLEQEEATAQDQKAKAESKAKRQLEAADMRSRALEDNNAGLNELIKELQGRLDLVEKERQDAKEKGLAGEDKVQQMQQELDEAHEQADSSRKEVQRLQDELAQSSQDLEHHKRTLAATEQRLEKAESMLVEFASLKTQATQAESDLKTTQTELHDTKERLASSTTKSIAQGVEIETLTKRLADHKERKDMMQAQLTQAKGALSSVEAQLQDTNEKYLAAKRELLASNEKLASTLREHHATLEEMSGSGDTLLITNKELKECKKHLEEARQGIDSLRALRRNAQQKLREANAELQVLSAHCSSADIDNACKRSLLASIVRLAASFSEKGIKDKNGSLESYYQAALAESLMHVKLFDLRKGLIGPLVAGEIVLTLLESLHAVSGYLPTPQQF</sequence>